<evidence type="ECO:0000256" key="5">
    <source>
        <dbReference type="ARBA" id="ARBA00022741"/>
    </source>
</evidence>
<keyword evidence="4" id="KW-0479">Metal-binding</keyword>
<dbReference type="HAMAP" id="MF_00321">
    <property type="entry name" value="GTPase_EngB"/>
    <property type="match status" value="1"/>
</dbReference>
<keyword evidence="14" id="KW-1185">Reference proteome</keyword>
<keyword evidence="3 10" id="KW-0132">Cell division</keyword>
<dbReference type="NCBIfam" id="TIGR03598">
    <property type="entry name" value="GTPase_YsxC"/>
    <property type="match status" value="1"/>
</dbReference>
<dbReference type="Proteomes" id="UP001595556">
    <property type="component" value="Unassembled WGS sequence"/>
</dbReference>
<evidence type="ECO:0000256" key="6">
    <source>
        <dbReference type="ARBA" id="ARBA00022842"/>
    </source>
</evidence>
<dbReference type="RefSeq" id="WP_377302651.1">
    <property type="nucleotide sequence ID" value="NZ_CP180191.1"/>
</dbReference>
<evidence type="ECO:0000256" key="7">
    <source>
        <dbReference type="ARBA" id="ARBA00023134"/>
    </source>
</evidence>
<comment type="caution">
    <text evidence="13">The sequence shown here is derived from an EMBL/GenBank/DDBJ whole genome shotgun (WGS) entry which is preliminary data.</text>
</comment>
<evidence type="ECO:0000256" key="11">
    <source>
        <dbReference type="SAM" id="MobiDB-lite"/>
    </source>
</evidence>
<organism evidence="13 14">
    <name type="scientific">Piscinibacterium candidicorallinum</name>
    <dbReference type="NCBI Taxonomy" id="1793872"/>
    <lineage>
        <taxon>Bacteria</taxon>
        <taxon>Pseudomonadati</taxon>
        <taxon>Pseudomonadota</taxon>
        <taxon>Betaproteobacteria</taxon>
        <taxon>Burkholderiales</taxon>
        <taxon>Piscinibacterium</taxon>
    </lineage>
</organism>
<comment type="similarity">
    <text evidence="2 10">Belongs to the TRAFAC class TrmE-Era-EngA-EngB-Septin-like GTPase superfamily. EngB GTPase family.</text>
</comment>
<gene>
    <name evidence="13" type="primary">yihA</name>
    <name evidence="10" type="synonym">engB</name>
    <name evidence="13" type="ORF">ACFOEN_07545</name>
</gene>
<accession>A0ABV7H823</accession>
<dbReference type="PANTHER" id="PTHR11649:SF13">
    <property type="entry name" value="ENGB-TYPE G DOMAIN-CONTAINING PROTEIN"/>
    <property type="match status" value="1"/>
</dbReference>
<dbReference type="SUPFAM" id="SSF52540">
    <property type="entry name" value="P-loop containing nucleoside triphosphate hydrolases"/>
    <property type="match status" value="1"/>
</dbReference>
<evidence type="ECO:0000256" key="10">
    <source>
        <dbReference type="HAMAP-Rule" id="MF_00321"/>
    </source>
</evidence>
<feature type="region of interest" description="Disordered" evidence="11">
    <location>
        <begin position="1"/>
        <end position="29"/>
    </location>
</feature>
<evidence type="ECO:0000256" key="4">
    <source>
        <dbReference type="ARBA" id="ARBA00022723"/>
    </source>
</evidence>
<keyword evidence="5 10" id="KW-0547">Nucleotide-binding</keyword>
<evidence type="ECO:0000313" key="13">
    <source>
        <dbReference type="EMBL" id="MFC3147492.1"/>
    </source>
</evidence>
<name>A0ABV7H823_9BURK</name>
<reference evidence="14" key="1">
    <citation type="journal article" date="2019" name="Int. J. Syst. Evol. Microbiol.">
        <title>The Global Catalogue of Microorganisms (GCM) 10K type strain sequencing project: providing services to taxonomists for standard genome sequencing and annotation.</title>
        <authorList>
            <consortium name="The Broad Institute Genomics Platform"/>
            <consortium name="The Broad Institute Genome Sequencing Center for Infectious Disease"/>
            <person name="Wu L."/>
            <person name="Ma J."/>
        </authorList>
    </citation>
    <scope>NUCLEOTIDE SEQUENCE [LARGE SCALE GENOMIC DNA]</scope>
    <source>
        <strain evidence="14">KCTC 52168</strain>
    </source>
</reference>
<comment type="function">
    <text evidence="10">Necessary for normal cell division and for the maintenance of normal septation.</text>
</comment>
<keyword evidence="6" id="KW-0460">Magnesium</keyword>
<evidence type="ECO:0000256" key="3">
    <source>
        <dbReference type="ARBA" id="ARBA00022618"/>
    </source>
</evidence>
<dbReference type="Pfam" id="PF01926">
    <property type="entry name" value="MMR_HSR1"/>
    <property type="match status" value="1"/>
</dbReference>
<dbReference type="InterPro" id="IPR027417">
    <property type="entry name" value="P-loop_NTPase"/>
</dbReference>
<evidence type="ECO:0000256" key="2">
    <source>
        <dbReference type="ARBA" id="ARBA00009638"/>
    </source>
</evidence>
<protein>
    <recommendedName>
        <fullName evidence="10">Probable GTP-binding protein EngB</fullName>
    </recommendedName>
</protein>
<proteinExistence type="inferred from homology"/>
<keyword evidence="7 10" id="KW-0342">GTP-binding</keyword>
<dbReference type="PROSITE" id="PS51706">
    <property type="entry name" value="G_ENGB"/>
    <property type="match status" value="1"/>
</dbReference>
<sequence>MPHFSRPAQKKRTAADTTRPKPAAEPSSPLTTARFACTYPRLNALPLEGLPEVAFVGRSNAGKSSAINTLAQQKALAFVSKTPGRTQHFNYFAIPEGGRGTADTAAAGYLVDLPGYGFAKVGGQAERSHWGEDFAGYIAARQPLAGLVMLMDVRHPLTELDVQLLGLAPVSLPVLVLLTKSDKLTANQGRLEAAKVAQAIAQLRQTWRGGVVDETDTVTVMPFSSLSRLNVVPARHWVEQRLGFSSD</sequence>
<dbReference type="Gene3D" id="3.40.50.300">
    <property type="entry name" value="P-loop containing nucleotide triphosphate hydrolases"/>
    <property type="match status" value="1"/>
</dbReference>
<evidence type="ECO:0000259" key="12">
    <source>
        <dbReference type="PROSITE" id="PS51706"/>
    </source>
</evidence>
<dbReference type="InterPro" id="IPR019987">
    <property type="entry name" value="GTP-bd_ribosome_bio_YsxC"/>
</dbReference>
<dbReference type="InterPro" id="IPR006073">
    <property type="entry name" value="GTP-bd"/>
</dbReference>
<keyword evidence="8 10" id="KW-0717">Septation</keyword>
<dbReference type="PANTHER" id="PTHR11649">
    <property type="entry name" value="MSS1/TRME-RELATED GTP-BINDING PROTEIN"/>
    <property type="match status" value="1"/>
</dbReference>
<dbReference type="InterPro" id="IPR030393">
    <property type="entry name" value="G_ENGB_dom"/>
</dbReference>
<feature type="domain" description="EngB-type G" evidence="12">
    <location>
        <begin position="49"/>
        <end position="244"/>
    </location>
</feature>
<evidence type="ECO:0000256" key="1">
    <source>
        <dbReference type="ARBA" id="ARBA00001946"/>
    </source>
</evidence>
<dbReference type="CDD" id="cd01876">
    <property type="entry name" value="YihA_EngB"/>
    <property type="match status" value="1"/>
</dbReference>
<comment type="cofactor">
    <cofactor evidence="1">
        <name>Mg(2+)</name>
        <dbReference type="ChEBI" id="CHEBI:18420"/>
    </cofactor>
</comment>
<evidence type="ECO:0000313" key="14">
    <source>
        <dbReference type="Proteomes" id="UP001595556"/>
    </source>
</evidence>
<keyword evidence="9 10" id="KW-0131">Cell cycle</keyword>
<evidence type="ECO:0000256" key="8">
    <source>
        <dbReference type="ARBA" id="ARBA00023210"/>
    </source>
</evidence>
<dbReference type="EMBL" id="JBHRTI010000004">
    <property type="protein sequence ID" value="MFC3147492.1"/>
    <property type="molecule type" value="Genomic_DNA"/>
</dbReference>
<evidence type="ECO:0000256" key="9">
    <source>
        <dbReference type="ARBA" id="ARBA00023306"/>
    </source>
</evidence>